<keyword evidence="5 9" id="KW-0653">Protein transport</keyword>
<accession>A0ABW9YDT6</accession>
<comment type="function">
    <text evidence="9">Component of the type III secretion system (T3SS), also called injectisome, which is used to inject bacterial effector proteins into eukaryotic host cells. Forms a ring-shaped multimeric structure with an apparent central pore in the outer membrane.</text>
</comment>
<evidence type="ECO:0000256" key="5">
    <source>
        <dbReference type="ARBA" id="ARBA00022927"/>
    </source>
</evidence>
<evidence type="ECO:0000256" key="3">
    <source>
        <dbReference type="ARBA" id="ARBA00022448"/>
    </source>
</evidence>
<evidence type="ECO:0000256" key="4">
    <source>
        <dbReference type="ARBA" id="ARBA00022729"/>
    </source>
</evidence>
<keyword evidence="8 9" id="KW-0998">Cell outer membrane</keyword>
<dbReference type="Pfam" id="PF00263">
    <property type="entry name" value="Secretin"/>
    <property type="match status" value="1"/>
</dbReference>
<keyword evidence="3 9" id="KW-0813">Transport</keyword>
<evidence type="ECO:0000256" key="7">
    <source>
        <dbReference type="ARBA" id="ARBA00023136"/>
    </source>
</evidence>
<evidence type="ECO:0000259" key="11">
    <source>
        <dbReference type="Pfam" id="PF00263"/>
    </source>
</evidence>
<dbReference type="Proteomes" id="UP000738517">
    <property type="component" value="Unassembled WGS sequence"/>
</dbReference>
<name>A0ABW9YDT6_9GAMM</name>
<evidence type="ECO:0000259" key="12">
    <source>
        <dbReference type="Pfam" id="PF03958"/>
    </source>
</evidence>
<comment type="caution">
    <text evidence="13">The sequence shown here is derived from an EMBL/GenBank/DDBJ whole genome shotgun (WGS) entry which is preliminary data.</text>
</comment>
<protein>
    <recommendedName>
        <fullName evidence="9">Type 3 secretion system secretin</fullName>
        <shortName evidence="9">T3SS secretin</shortName>
    </recommendedName>
</protein>
<keyword evidence="6 9" id="KW-0811">Translocation</keyword>
<keyword evidence="7 9" id="KW-0472">Membrane</keyword>
<feature type="domain" description="Type II/III secretion system secretin-like" evidence="11">
    <location>
        <begin position="351"/>
        <end position="508"/>
    </location>
</feature>
<dbReference type="PANTHER" id="PTHR30332:SF5">
    <property type="entry name" value="SPI-1 TYPE 3 SECRETION SYSTEM SECRETIN"/>
    <property type="match status" value="1"/>
</dbReference>
<dbReference type="HAMAP" id="MF_02219">
    <property type="entry name" value="Type_III_secretin"/>
    <property type="match status" value="1"/>
</dbReference>
<dbReference type="InterPro" id="IPR050810">
    <property type="entry name" value="Bact_Secretion_Sys_Channel"/>
</dbReference>
<dbReference type="Gene3D" id="3.30.1370.120">
    <property type="match status" value="2"/>
</dbReference>
<dbReference type="NCBIfam" id="TIGR02516">
    <property type="entry name" value="type_III_yscC"/>
    <property type="match status" value="1"/>
</dbReference>
<keyword evidence="4 9" id="KW-0732">Signal</keyword>
<sequence>MLEWGSKCLSEPLFKWLFKRLSKWLRLSPKRPRALSISILLLLSVGGLFSAQVWSQSLPRSGYQHIGQDEPLADVLKGFSANYRLSAVVSECISEKFNGQVAASTAEHFLSQLQAAFGFIWFRYGNTLYFNCGSEMQTKVLTLKRMSPAALKQAMGQVGLDLDRFGWRSLQDKGLLLVSGPPRFVDIVEQVATGLDEQAKVKQAEELQTYVVPLYFAWAGDRQVGDGKTVPGVATTLRKLMGYNSQDSIGRIESDESRNAVLLRDTQSNIDRYMRMIHAMDRALKQVEIGVTIIDIKEDALEEFGIDWGINGSSGSLSYQGGVISGVLGDGLNLSTIIGANITGVLFRLKALESQSKARMLSRPSLLTQENTEAVLDNSETFYARVTSKEDAQLVPLTAGTKLTVTPRVIPDKTGDVVKLDIQITDGKTTDERVDNLPTIKGSFIKTEAMVRKGQSLLIGGYFVDSETMGTDKVPVLGDIPMIGALFSQEKTTTSRMVRLFLIRPKVLEPGLNNLAEARQQYPELRQIVPGVAEVEALEQAFVSGSTHHLYR</sequence>
<comment type="subunit">
    <text evidence="9">The core secretion machinery of the T3SS is composed of approximately 20 different proteins, including cytoplasmic components, a base, an export apparatus and a needle. This subunit is part of the base, which anchors the injectisome in the bacterial cell envelope. Forms a stable homooligomeric complex.</text>
</comment>
<dbReference type="InterPro" id="IPR038591">
    <property type="entry name" value="NolW-like_sf"/>
</dbReference>
<evidence type="ECO:0000256" key="9">
    <source>
        <dbReference type="HAMAP-Rule" id="MF_02219"/>
    </source>
</evidence>
<reference evidence="13 14" key="1">
    <citation type="journal article" date="2017" name="Int. J. Syst. Evol. Microbiol.">
        <title>Photobacterium alginatilyticum sp. nov., a marine bacterium isolated from bottom seawater.</title>
        <authorList>
            <person name="Wang X."/>
            <person name="Wang Y."/>
            <person name="Yang X."/>
            <person name="Sun H."/>
            <person name="Li B."/>
            <person name="Zhang X.H."/>
        </authorList>
    </citation>
    <scope>NUCLEOTIDE SEQUENCE [LARGE SCALE GENOMIC DNA]</scope>
    <source>
        <strain evidence="13 14">P03D4</strain>
    </source>
</reference>
<keyword evidence="14" id="KW-1185">Reference proteome</keyword>
<dbReference type="InterPro" id="IPR004845">
    <property type="entry name" value="T2SS_GspD_CS"/>
</dbReference>
<evidence type="ECO:0000256" key="2">
    <source>
        <dbReference type="ARBA" id="ARBA00007032"/>
    </source>
</evidence>
<feature type="domain" description="NolW-like" evidence="12">
    <location>
        <begin position="210"/>
        <end position="286"/>
    </location>
</feature>
<dbReference type="Gene3D" id="3.55.50.30">
    <property type="match status" value="1"/>
</dbReference>
<dbReference type="EMBL" id="RSEJ01000003">
    <property type="protein sequence ID" value="NBI51821.1"/>
    <property type="molecule type" value="Genomic_DNA"/>
</dbReference>
<dbReference type="InterPro" id="IPR004846">
    <property type="entry name" value="T2SS/T3SS_dom"/>
</dbReference>
<organism evidence="13 14">
    <name type="scientific">Photobacterium alginatilyticum</name>
    <dbReference type="NCBI Taxonomy" id="1775171"/>
    <lineage>
        <taxon>Bacteria</taxon>
        <taxon>Pseudomonadati</taxon>
        <taxon>Pseudomonadota</taxon>
        <taxon>Gammaproteobacteria</taxon>
        <taxon>Vibrionales</taxon>
        <taxon>Vibrionaceae</taxon>
        <taxon>Photobacterium</taxon>
    </lineage>
</organism>
<dbReference type="PANTHER" id="PTHR30332">
    <property type="entry name" value="PROBABLE GENERAL SECRETION PATHWAY PROTEIN D"/>
    <property type="match status" value="1"/>
</dbReference>
<gene>
    <name evidence="9" type="primary">sctC</name>
    <name evidence="13" type="ORF">EIZ48_04440</name>
</gene>
<dbReference type="InterPro" id="IPR003522">
    <property type="entry name" value="T3SS_OM_pore_YscC"/>
</dbReference>
<evidence type="ECO:0000313" key="14">
    <source>
        <dbReference type="Proteomes" id="UP000738517"/>
    </source>
</evidence>
<dbReference type="PRINTS" id="PR01337">
    <property type="entry name" value="TYPE3OMGPROT"/>
</dbReference>
<dbReference type="Pfam" id="PF03958">
    <property type="entry name" value="Secretin_N"/>
    <property type="match status" value="1"/>
</dbReference>
<evidence type="ECO:0000313" key="13">
    <source>
        <dbReference type="EMBL" id="NBI51821.1"/>
    </source>
</evidence>
<evidence type="ECO:0000256" key="1">
    <source>
        <dbReference type="ARBA" id="ARBA00004442"/>
    </source>
</evidence>
<evidence type="ECO:0000256" key="10">
    <source>
        <dbReference type="RuleBase" id="RU004004"/>
    </source>
</evidence>
<evidence type="ECO:0000256" key="8">
    <source>
        <dbReference type="ARBA" id="ARBA00023237"/>
    </source>
</evidence>
<dbReference type="PROSITE" id="PS00875">
    <property type="entry name" value="T2SP_D"/>
    <property type="match status" value="1"/>
</dbReference>
<comment type="subcellular location">
    <subcellularLocation>
        <location evidence="1 9 10">Cell outer membrane</location>
    </subcellularLocation>
</comment>
<evidence type="ECO:0000256" key="6">
    <source>
        <dbReference type="ARBA" id="ARBA00023010"/>
    </source>
</evidence>
<dbReference type="InterPro" id="IPR005644">
    <property type="entry name" value="NolW-like"/>
</dbReference>
<proteinExistence type="inferred from homology"/>
<comment type="similarity">
    <text evidence="2 9">Belongs to the bacterial secretin family. T3SS SctC subfamily.</text>
</comment>